<reference evidence="9 10" key="1">
    <citation type="journal article" date="2018" name="G3 (Bethesda)">
        <title>A High-Quality Reference Genome for the Invasive Mosquitofish Gambusia affinis Using a Chicago Library.</title>
        <authorList>
            <person name="Hoffberg S.L."/>
            <person name="Troendle N.J."/>
            <person name="Glenn T.C."/>
            <person name="Mahmud O."/>
            <person name="Louha S."/>
            <person name="Chalopin D."/>
            <person name="Bennetzen J.L."/>
            <person name="Mauricio R."/>
        </authorList>
    </citation>
    <scope>NUCLEOTIDE SEQUENCE [LARGE SCALE GENOMIC DNA]</scope>
    <source>
        <strain evidence="9">NE01/NJP1002.9</strain>
        <tissue evidence="9">Muscle</tissue>
    </source>
</reference>
<dbReference type="SUPFAM" id="SSF53474">
    <property type="entry name" value="alpha/beta-Hydrolases"/>
    <property type="match status" value="1"/>
</dbReference>
<comment type="caution">
    <text evidence="9">The sequence shown here is derived from an EMBL/GenBank/DDBJ whole genome shotgun (WGS) entry which is preliminary data.</text>
</comment>
<name>A0A315WBS2_GAMAF</name>
<keyword evidence="10" id="KW-1185">Reference proteome</keyword>
<keyword evidence="3" id="KW-0645">Protease</keyword>
<protein>
    <recommendedName>
        <fullName evidence="8">Probable serine carboxypeptidase CPVL</fullName>
    </recommendedName>
</protein>
<evidence type="ECO:0000256" key="8">
    <source>
        <dbReference type="ARBA" id="ARBA00072229"/>
    </source>
</evidence>
<evidence type="ECO:0000256" key="3">
    <source>
        <dbReference type="ARBA" id="ARBA00022670"/>
    </source>
</evidence>
<dbReference type="InterPro" id="IPR029058">
    <property type="entry name" value="AB_hydrolase_fold"/>
</dbReference>
<evidence type="ECO:0000313" key="9">
    <source>
        <dbReference type="EMBL" id="PWA33495.1"/>
    </source>
</evidence>
<evidence type="ECO:0000256" key="2">
    <source>
        <dbReference type="ARBA" id="ARBA00022645"/>
    </source>
</evidence>
<comment type="similarity">
    <text evidence="1">Belongs to the peptidase S10 family.</text>
</comment>
<dbReference type="GO" id="GO:0004185">
    <property type="term" value="F:serine-type carboxypeptidase activity"/>
    <property type="evidence" value="ECO:0007669"/>
    <property type="project" value="InterPro"/>
</dbReference>
<keyword evidence="6" id="KW-0325">Glycoprotein</keyword>
<dbReference type="STRING" id="33528.ENSGAFP00000007945"/>
<sequence>MEERNESLDVGAIWWSFCYRRRDNEVSGDQLPVSLQQDVSWFLCGGTVVKSDSVRRLRLTRKEDVRVWYETDMKSHRKPVPVFRMLRETLALLFLWACLGPPAAARSCSSFFCRKSHRVSGLNGVDPGAPLFITPYLEKGAIDEARKLSMVGKMPGANVKSYSGYFTVNKSFKSNLFFWFFPAQMASQDKAPVLLWLQGGPGGTSMFGLFVEHGPYVVYKNMTVGIRDYSWTSRYSVLYIDNPVGTGFSFTDDDRGFAQNQDDVGRDLYSALTQFFQLFPEYQSNEFYATGESYAGKYVPAISYYIHKNNPTAKVKINFKGMAIGDGLCDPELMLGGYGEFLYQTGMIDKLQKQYVDKQTDLGVELIQQQKWVEAFKVFDSLLNGDVDPYPSFFQNATGCTNYYNYMTCQEPEDQEYFSQFVTLPDVRKAIHVGNLTFHDGSEVEKHLLQDVMKSIKPWLGILMDNYRVLIYSGQLDVIVAAPLTERFLPTVNWSGAAEYKNAPRFPWKLQPGDTEVAGYVRQVGEFFQVIIRGGGHILPYDQPARSFDMIDRFLSTQGWLLFRNEDLDDQLPIRAGYQSVQHPGAKERVLRRAWDLDSQHIRAKSPGRHLSVTSAGLRHIREAALFRSRNFRRRSSGSSSTTRLRRPPLAGGDCSVCVGCICWVA</sequence>
<gene>
    <name evidence="9" type="ORF">CCH79_00007617</name>
</gene>
<dbReference type="Gene3D" id="3.40.50.1820">
    <property type="entry name" value="alpha/beta hydrolase"/>
    <property type="match status" value="1"/>
</dbReference>
<dbReference type="EMBL" id="NHOQ01000034">
    <property type="protein sequence ID" value="PWA33495.1"/>
    <property type="molecule type" value="Genomic_DNA"/>
</dbReference>
<accession>A0A315WBS2</accession>
<keyword evidence="4" id="KW-0732">Signal</keyword>
<evidence type="ECO:0000256" key="7">
    <source>
        <dbReference type="ARBA" id="ARBA00055171"/>
    </source>
</evidence>
<dbReference type="FunFam" id="3.40.50.1820:FF:000096">
    <property type="entry name" value="Carboxypeptidase vitellogenic-like"/>
    <property type="match status" value="1"/>
</dbReference>
<organism evidence="9 10">
    <name type="scientific">Gambusia affinis</name>
    <name type="common">Western mosquitofish</name>
    <name type="synonym">Heterandria affinis</name>
    <dbReference type="NCBI Taxonomy" id="33528"/>
    <lineage>
        <taxon>Eukaryota</taxon>
        <taxon>Metazoa</taxon>
        <taxon>Chordata</taxon>
        <taxon>Craniata</taxon>
        <taxon>Vertebrata</taxon>
        <taxon>Euteleostomi</taxon>
        <taxon>Actinopterygii</taxon>
        <taxon>Neopterygii</taxon>
        <taxon>Teleostei</taxon>
        <taxon>Neoteleostei</taxon>
        <taxon>Acanthomorphata</taxon>
        <taxon>Ovalentaria</taxon>
        <taxon>Atherinomorphae</taxon>
        <taxon>Cyprinodontiformes</taxon>
        <taxon>Poeciliidae</taxon>
        <taxon>Poeciliinae</taxon>
        <taxon>Gambusia</taxon>
    </lineage>
</organism>
<feature type="non-terminal residue" evidence="9">
    <location>
        <position position="666"/>
    </location>
</feature>
<dbReference type="PANTHER" id="PTHR11802">
    <property type="entry name" value="SERINE PROTEASE FAMILY S10 SERINE CARBOXYPEPTIDASE"/>
    <property type="match status" value="1"/>
</dbReference>
<evidence type="ECO:0000256" key="6">
    <source>
        <dbReference type="ARBA" id="ARBA00023180"/>
    </source>
</evidence>
<keyword evidence="5" id="KW-0378">Hydrolase</keyword>
<evidence type="ECO:0000256" key="5">
    <source>
        <dbReference type="ARBA" id="ARBA00022801"/>
    </source>
</evidence>
<dbReference type="PRINTS" id="PR00724">
    <property type="entry name" value="CRBOXYPTASEC"/>
</dbReference>
<dbReference type="PANTHER" id="PTHR11802:SF472">
    <property type="entry name" value="SERINE CARBOXYPEPTIDASE CPVL-RELATED"/>
    <property type="match status" value="1"/>
</dbReference>
<keyword evidence="2" id="KW-0121">Carboxypeptidase</keyword>
<dbReference type="GO" id="GO:0006508">
    <property type="term" value="P:proteolysis"/>
    <property type="evidence" value="ECO:0007669"/>
    <property type="project" value="UniProtKB-KW"/>
</dbReference>
<dbReference type="Pfam" id="PF00450">
    <property type="entry name" value="Peptidase_S10"/>
    <property type="match status" value="1"/>
</dbReference>
<dbReference type="Proteomes" id="UP000250572">
    <property type="component" value="Unassembled WGS sequence"/>
</dbReference>
<dbReference type="InterPro" id="IPR001563">
    <property type="entry name" value="Peptidase_S10"/>
</dbReference>
<evidence type="ECO:0000256" key="1">
    <source>
        <dbReference type="ARBA" id="ARBA00009431"/>
    </source>
</evidence>
<proteinExistence type="inferred from homology"/>
<comment type="function">
    <text evidence="7">May be involved in the digestion of phagocytosed particles in the lysosome, participation in an inflammatory protease cascade, and trimming of peptides for antigen presentation.</text>
</comment>
<evidence type="ECO:0000313" key="10">
    <source>
        <dbReference type="Proteomes" id="UP000250572"/>
    </source>
</evidence>
<evidence type="ECO:0000256" key="4">
    <source>
        <dbReference type="ARBA" id="ARBA00022729"/>
    </source>
</evidence>
<dbReference type="AlphaFoldDB" id="A0A315WBS2"/>